<dbReference type="Gene3D" id="3.40.1210.10">
    <property type="entry name" value="Survival protein SurE-like phosphatase/nucleotidase"/>
    <property type="match status" value="1"/>
</dbReference>
<keyword evidence="5" id="KW-0378">Hydrolase</keyword>
<organism evidence="7">
    <name type="scientific">marine sediment metagenome</name>
    <dbReference type="NCBI Taxonomy" id="412755"/>
    <lineage>
        <taxon>unclassified sequences</taxon>
        <taxon>metagenomes</taxon>
        <taxon>ecological metagenomes</taxon>
    </lineage>
</organism>
<dbReference type="GO" id="GO:0004309">
    <property type="term" value="F:exopolyphosphatase activity"/>
    <property type="evidence" value="ECO:0007669"/>
    <property type="project" value="TreeGrafter"/>
</dbReference>
<dbReference type="InterPro" id="IPR002828">
    <property type="entry name" value="SurE-like_Pase/nucleotidase"/>
</dbReference>
<dbReference type="GO" id="GO:0008254">
    <property type="term" value="F:3'-nucleotidase activity"/>
    <property type="evidence" value="ECO:0007669"/>
    <property type="project" value="TreeGrafter"/>
</dbReference>
<name>X0VLZ5_9ZZZZ</name>
<evidence type="ECO:0000313" key="7">
    <source>
        <dbReference type="EMBL" id="GAG13478.1"/>
    </source>
</evidence>
<dbReference type="PANTHER" id="PTHR30457">
    <property type="entry name" value="5'-NUCLEOTIDASE SURE"/>
    <property type="match status" value="1"/>
</dbReference>
<dbReference type="GO" id="GO:0046872">
    <property type="term" value="F:metal ion binding"/>
    <property type="evidence" value="ECO:0007669"/>
    <property type="project" value="UniProtKB-KW"/>
</dbReference>
<dbReference type="PANTHER" id="PTHR30457:SF12">
    <property type="entry name" value="5'_3'-NUCLEOTIDASE SURE"/>
    <property type="match status" value="1"/>
</dbReference>
<dbReference type="AlphaFoldDB" id="X0VLZ5"/>
<evidence type="ECO:0000256" key="2">
    <source>
        <dbReference type="ARBA" id="ARBA00022490"/>
    </source>
</evidence>
<comment type="similarity">
    <text evidence="1">Belongs to the SurE nucleotidase family.</text>
</comment>
<evidence type="ECO:0000256" key="3">
    <source>
        <dbReference type="ARBA" id="ARBA00022723"/>
    </source>
</evidence>
<dbReference type="NCBIfam" id="TIGR00087">
    <property type="entry name" value="surE"/>
    <property type="match status" value="1"/>
</dbReference>
<protein>
    <recommendedName>
        <fullName evidence="6">Survival protein SurE-like phosphatase/nucleotidase domain-containing protein</fullName>
    </recommendedName>
</protein>
<keyword evidence="4" id="KW-0547">Nucleotide-binding</keyword>
<dbReference type="GO" id="GO:0000166">
    <property type="term" value="F:nucleotide binding"/>
    <property type="evidence" value="ECO:0007669"/>
    <property type="project" value="UniProtKB-KW"/>
</dbReference>
<dbReference type="Pfam" id="PF01975">
    <property type="entry name" value="SurE"/>
    <property type="match status" value="1"/>
</dbReference>
<dbReference type="EMBL" id="BARS01021056">
    <property type="protein sequence ID" value="GAG13478.1"/>
    <property type="molecule type" value="Genomic_DNA"/>
</dbReference>
<feature type="non-terminal residue" evidence="7">
    <location>
        <position position="1"/>
    </location>
</feature>
<dbReference type="InterPro" id="IPR036523">
    <property type="entry name" value="SurE-like_sf"/>
</dbReference>
<comment type="caution">
    <text evidence="7">The sequence shown here is derived from an EMBL/GenBank/DDBJ whole genome shotgun (WGS) entry which is preliminary data.</text>
</comment>
<sequence>AVTLRQPLRVQRVSPLVPGVETYSVEGTPGDSVILALGKLIKSRVDLVISGINQGPNLGDDVLISGTVAAALQGYLRGLPSLAFSVATPNSPCLDTAAKLATLLVKRIGGHRLPSDIFLNINLPNWPLDQIKGIKITQLAHKTHIDTVEEGHDGRREYYWLVRQKLTTEANEKTDIWAIEQGYISITTLHTILFQKPLLPIWDSLGDDLFRELRS</sequence>
<keyword evidence="2" id="KW-0963">Cytoplasm</keyword>
<keyword evidence="3" id="KW-0479">Metal-binding</keyword>
<dbReference type="SUPFAM" id="SSF64167">
    <property type="entry name" value="SurE-like"/>
    <property type="match status" value="1"/>
</dbReference>
<dbReference type="GO" id="GO:0008253">
    <property type="term" value="F:5'-nucleotidase activity"/>
    <property type="evidence" value="ECO:0007669"/>
    <property type="project" value="TreeGrafter"/>
</dbReference>
<evidence type="ECO:0000256" key="1">
    <source>
        <dbReference type="ARBA" id="ARBA00011062"/>
    </source>
</evidence>
<accession>X0VLZ5</accession>
<reference evidence="7" key="1">
    <citation type="journal article" date="2014" name="Front. Microbiol.">
        <title>High frequency of phylogenetically diverse reductive dehalogenase-homologous genes in deep subseafloor sedimentary metagenomes.</title>
        <authorList>
            <person name="Kawai M."/>
            <person name="Futagami T."/>
            <person name="Toyoda A."/>
            <person name="Takaki Y."/>
            <person name="Nishi S."/>
            <person name="Hori S."/>
            <person name="Arai W."/>
            <person name="Tsubouchi T."/>
            <person name="Morono Y."/>
            <person name="Uchiyama I."/>
            <person name="Ito T."/>
            <person name="Fujiyama A."/>
            <person name="Inagaki F."/>
            <person name="Takami H."/>
        </authorList>
    </citation>
    <scope>NUCLEOTIDE SEQUENCE</scope>
    <source>
        <strain evidence="7">Expedition CK06-06</strain>
    </source>
</reference>
<gene>
    <name evidence="7" type="ORF">S01H1_33877</name>
</gene>
<feature type="domain" description="Survival protein SurE-like phosphatase/nucleotidase" evidence="6">
    <location>
        <begin position="1"/>
        <end position="143"/>
    </location>
</feature>
<proteinExistence type="inferred from homology"/>
<evidence type="ECO:0000256" key="5">
    <source>
        <dbReference type="ARBA" id="ARBA00022801"/>
    </source>
</evidence>
<dbReference type="InterPro" id="IPR030048">
    <property type="entry name" value="SurE"/>
</dbReference>
<evidence type="ECO:0000259" key="6">
    <source>
        <dbReference type="Pfam" id="PF01975"/>
    </source>
</evidence>
<evidence type="ECO:0000256" key="4">
    <source>
        <dbReference type="ARBA" id="ARBA00022741"/>
    </source>
</evidence>